<dbReference type="AlphaFoldDB" id="A0A1Y2CDS9"/>
<evidence type="ECO:0000256" key="7">
    <source>
        <dbReference type="RuleBase" id="RU367100"/>
    </source>
</evidence>
<comment type="subcellular location">
    <subcellularLocation>
        <location evidence="7">Membrane</location>
        <topology evidence="7">Multi-pass membrane protein</topology>
    </subcellularLocation>
</comment>
<dbReference type="EMBL" id="MCGO01000020">
    <property type="protein sequence ID" value="ORY45218.1"/>
    <property type="molecule type" value="Genomic_DNA"/>
</dbReference>
<evidence type="ECO:0000256" key="1">
    <source>
        <dbReference type="ARBA" id="ARBA00002489"/>
    </source>
</evidence>
<dbReference type="STRING" id="329046.A0A1Y2CDS9"/>
<protein>
    <recommendedName>
        <fullName evidence="3 7">Defect at low temperature protein 1</fullName>
    </recommendedName>
</protein>
<feature type="transmembrane region" description="Helical" evidence="7">
    <location>
        <begin position="12"/>
        <end position="35"/>
    </location>
</feature>
<dbReference type="Proteomes" id="UP000193642">
    <property type="component" value="Unassembled WGS sequence"/>
</dbReference>
<evidence type="ECO:0000256" key="4">
    <source>
        <dbReference type="ARBA" id="ARBA00022692"/>
    </source>
</evidence>
<evidence type="ECO:0000256" key="5">
    <source>
        <dbReference type="ARBA" id="ARBA00022989"/>
    </source>
</evidence>
<evidence type="ECO:0000256" key="2">
    <source>
        <dbReference type="ARBA" id="ARBA00005550"/>
    </source>
</evidence>
<organism evidence="8 9">
    <name type="scientific">Rhizoclosmatium globosum</name>
    <dbReference type="NCBI Taxonomy" id="329046"/>
    <lineage>
        <taxon>Eukaryota</taxon>
        <taxon>Fungi</taxon>
        <taxon>Fungi incertae sedis</taxon>
        <taxon>Chytridiomycota</taxon>
        <taxon>Chytridiomycota incertae sedis</taxon>
        <taxon>Chytridiomycetes</taxon>
        <taxon>Chytridiales</taxon>
        <taxon>Chytriomycetaceae</taxon>
        <taxon>Rhizoclosmatium</taxon>
    </lineage>
</organism>
<dbReference type="GO" id="GO:0016020">
    <property type="term" value="C:membrane"/>
    <property type="evidence" value="ECO:0007669"/>
    <property type="project" value="UniProtKB-SubCell"/>
</dbReference>
<gene>
    <name evidence="7" type="primary">DLT1</name>
    <name evidence="8" type="ORF">BCR33DRAFT_196655</name>
</gene>
<evidence type="ECO:0000313" key="8">
    <source>
        <dbReference type="EMBL" id="ORY45218.1"/>
    </source>
</evidence>
<comment type="caution">
    <text evidence="8">The sequence shown here is derived from an EMBL/GenBank/DDBJ whole genome shotgun (WGS) entry which is preliminary data.</text>
</comment>
<dbReference type="PANTHER" id="PTHR40021:SF1">
    <property type="entry name" value="DEFECT AT LOW TEMPERATURE PROTEIN 1"/>
    <property type="match status" value="1"/>
</dbReference>
<dbReference type="OrthoDB" id="337038at2759"/>
<comment type="function">
    <text evidence="1 7">Required for growth under high-pressure and low-temperature conditions.</text>
</comment>
<comment type="similarity">
    <text evidence="2 7">Belongs to the DLT1 family.</text>
</comment>
<keyword evidence="4 7" id="KW-0812">Transmembrane</keyword>
<sequence>MLRFKILSVSSLLIFIIVVSTLLGVCGLDLFIQIVSIKDDTSSLTKFLFIVGAACVVLIVVSVGILSARKIRIRSALNQIPRVYVPIRESDMPRFLYSHVQKKLADSASVRLSLKPLSEERHMDGYGRGTDGQLIHFKTAAAKTLLVLSETVASISPSLAHDGLLPLRSYFEILAQTNIPFNPQYAEAYITRYDGFAVNPNEATEFEYLEFMKVFTLLMRSIQQAY</sequence>
<evidence type="ECO:0000256" key="3">
    <source>
        <dbReference type="ARBA" id="ARBA00021353"/>
    </source>
</evidence>
<feature type="transmembrane region" description="Helical" evidence="7">
    <location>
        <begin position="47"/>
        <end position="68"/>
    </location>
</feature>
<keyword evidence="6 7" id="KW-0472">Membrane</keyword>
<dbReference type="PANTHER" id="PTHR40021">
    <property type="entry name" value="DEFECT AT LOW TEMPERATURE PROTEIN 1"/>
    <property type="match status" value="1"/>
</dbReference>
<keyword evidence="5 7" id="KW-1133">Transmembrane helix</keyword>
<keyword evidence="9" id="KW-1185">Reference proteome</keyword>
<dbReference type="InterPro" id="IPR038869">
    <property type="entry name" value="DLT1"/>
</dbReference>
<name>A0A1Y2CDS9_9FUNG</name>
<accession>A0A1Y2CDS9</accession>
<evidence type="ECO:0000256" key="6">
    <source>
        <dbReference type="ARBA" id="ARBA00023136"/>
    </source>
</evidence>
<proteinExistence type="inferred from homology"/>
<reference evidence="8 9" key="1">
    <citation type="submission" date="2016-07" db="EMBL/GenBank/DDBJ databases">
        <title>Pervasive Adenine N6-methylation of Active Genes in Fungi.</title>
        <authorList>
            <consortium name="DOE Joint Genome Institute"/>
            <person name="Mondo S.J."/>
            <person name="Dannebaum R.O."/>
            <person name="Kuo R.C."/>
            <person name="Labutti K."/>
            <person name="Haridas S."/>
            <person name="Kuo A."/>
            <person name="Salamov A."/>
            <person name="Ahrendt S.R."/>
            <person name="Lipzen A."/>
            <person name="Sullivan W."/>
            <person name="Andreopoulos W.B."/>
            <person name="Clum A."/>
            <person name="Lindquist E."/>
            <person name="Daum C."/>
            <person name="Ramamoorthy G.K."/>
            <person name="Gryganskyi A."/>
            <person name="Culley D."/>
            <person name="Magnuson J.K."/>
            <person name="James T.Y."/>
            <person name="O'Malley M.A."/>
            <person name="Stajich J.E."/>
            <person name="Spatafora J.W."/>
            <person name="Visel A."/>
            <person name="Grigoriev I.V."/>
        </authorList>
    </citation>
    <scope>NUCLEOTIDE SEQUENCE [LARGE SCALE GENOMIC DNA]</scope>
    <source>
        <strain evidence="8 9">JEL800</strain>
    </source>
</reference>
<evidence type="ECO:0000313" key="9">
    <source>
        <dbReference type="Proteomes" id="UP000193642"/>
    </source>
</evidence>